<keyword evidence="1" id="KW-0812">Transmembrane</keyword>
<comment type="caution">
    <text evidence="2">The sequence shown here is derived from an EMBL/GenBank/DDBJ whole genome shotgun (WGS) entry which is preliminary data.</text>
</comment>
<accession>Q0EXN7</accession>
<evidence type="ECO:0000313" key="2">
    <source>
        <dbReference type="EMBL" id="EAU54010.1"/>
    </source>
</evidence>
<feature type="transmembrane region" description="Helical" evidence="1">
    <location>
        <begin position="12"/>
        <end position="31"/>
    </location>
</feature>
<dbReference type="InterPro" id="IPR010664">
    <property type="entry name" value="LipoPS_assembly_LptC-rel"/>
</dbReference>
<protein>
    <recommendedName>
        <fullName evidence="4">LPS export ABC transporter periplasmic protein LptC</fullName>
    </recommendedName>
</protein>
<dbReference type="EMBL" id="AATS01000013">
    <property type="protein sequence ID" value="EAU54010.1"/>
    <property type="molecule type" value="Genomic_DNA"/>
</dbReference>
<dbReference type="Proteomes" id="UP000005297">
    <property type="component" value="Unassembled WGS sequence"/>
</dbReference>
<name>Q0EXN7_9PROT</name>
<gene>
    <name evidence="2" type="ORF">SPV1_03198</name>
</gene>
<dbReference type="HOGENOM" id="CLU_1419950_0_0_0"/>
<dbReference type="OrthoDB" id="5293452at2"/>
<sequence>MHNGWRWLKWTSLLIATGSIVIAVFLIWSAGPQRPARDSNGTEKPRTEVDAPVIVERKDGRVLWQLRASEASQQLDGQMHLIGPQLRLYTETGAEVNINGEQAWFNPLKRNVHFQDHVKVVYGEWTMTSQSLIYSSSSDQLSVPGAFIIHGKTVNAHGKHMVFHRINEQVDVKEGVWIEDTSPKWQGVTPR</sequence>
<dbReference type="AlphaFoldDB" id="Q0EXN7"/>
<keyword evidence="3" id="KW-1185">Reference proteome</keyword>
<evidence type="ECO:0008006" key="4">
    <source>
        <dbReference type="Google" id="ProtNLM"/>
    </source>
</evidence>
<keyword evidence="1" id="KW-0472">Membrane</keyword>
<dbReference type="RefSeq" id="WP_009850966.1">
    <property type="nucleotide sequence ID" value="NZ_DS022295.1"/>
</dbReference>
<proteinExistence type="predicted"/>
<evidence type="ECO:0000313" key="3">
    <source>
        <dbReference type="Proteomes" id="UP000005297"/>
    </source>
</evidence>
<reference evidence="2 3" key="1">
    <citation type="submission" date="2006-09" db="EMBL/GenBank/DDBJ databases">
        <authorList>
            <person name="Emerson D."/>
            <person name="Ferriera S."/>
            <person name="Johnson J."/>
            <person name="Kravitz S."/>
            <person name="Halpern A."/>
            <person name="Remington K."/>
            <person name="Beeson K."/>
            <person name="Tran B."/>
            <person name="Rogers Y.-H."/>
            <person name="Friedman R."/>
            <person name="Venter J.C."/>
        </authorList>
    </citation>
    <scope>NUCLEOTIDE SEQUENCE [LARGE SCALE GENOMIC DNA]</scope>
    <source>
        <strain evidence="2 3">PV-1</strain>
    </source>
</reference>
<dbReference type="InParanoid" id="Q0EXN7"/>
<dbReference type="STRING" id="314344.AL013_12325"/>
<evidence type="ECO:0000256" key="1">
    <source>
        <dbReference type="SAM" id="Phobius"/>
    </source>
</evidence>
<dbReference type="InterPro" id="IPR026265">
    <property type="entry name" value="LptC"/>
</dbReference>
<dbReference type="Gene3D" id="2.60.450.10">
    <property type="entry name" value="Lipopolysaccharide (LPS) transport protein A like domain"/>
    <property type="match status" value="1"/>
</dbReference>
<dbReference type="NCBIfam" id="TIGR04409">
    <property type="entry name" value="LptC_YrbK"/>
    <property type="match status" value="1"/>
</dbReference>
<dbReference type="GO" id="GO:0015221">
    <property type="term" value="F:lipopolysaccharide transmembrane transporter activity"/>
    <property type="evidence" value="ECO:0007669"/>
    <property type="project" value="InterPro"/>
</dbReference>
<dbReference type="Pfam" id="PF06835">
    <property type="entry name" value="LptC"/>
    <property type="match status" value="1"/>
</dbReference>
<dbReference type="GO" id="GO:0005886">
    <property type="term" value="C:plasma membrane"/>
    <property type="evidence" value="ECO:0007669"/>
    <property type="project" value="InterPro"/>
</dbReference>
<keyword evidence="1" id="KW-1133">Transmembrane helix</keyword>
<organism evidence="2 3">
    <name type="scientific">Mariprofundus ferrooxydans PV-1</name>
    <dbReference type="NCBI Taxonomy" id="314345"/>
    <lineage>
        <taxon>Bacteria</taxon>
        <taxon>Pseudomonadati</taxon>
        <taxon>Pseudomonadota</taxon>
        <taxon>Candidatius Mariprofundia</taxon>
        <taxon>Mariprofundales</taxon>
        <taxon>Mariprofundaceae</taxon>
        <taxon>Mariprofundus</taxon>
    </lineage>
</organism>